<dbReference type="AlphaFoldDB" id="A0A0G0PSY7"/>
<gene>
    <name evidence="1" type="ORF">UT24_C0005G0004</name>
</gene>
<accession>A0A0G0PSY7</accession>
<dbReference type="Proteomes" id="UP000033881">
    <property type="component" value="Unassembled WGS sequence"/>
</dbReference>
<reference evidence="1 2" key="1">
    <citation type="journal article" date="2015" name="Nature">
        <title>rRNA introns, odd ribosomes, and small enigmatic genomes across a large radiation of phyla.</title>
        <authorList>
            <person name="Brown C.T."/>
            <person name="Hug L.A."/>
            <person name="Thomas B.C."/>
            <person name="Sharon I."/>
            <person name="Castelle C.J."/>
            <person name="Singh A."/>
            <person name="Wilkins M.J."/>
            <person name="Williams K.H."/>
            <person name="Banfield J.F."/>
        </authorList>
    </citation>
    <scope>NUCLEOTIDE SEQUENCE [LARGE SCALE GENOMIC DNA]</scope>
</reference>
<evidence type="ECO:0000313" key="1">
    <source>
        <dbReference type="EMBL" id="KKR01295.1"/>
    </source>
</evidence>
<proteinExistence type="predicted"/>
<name>A0A0G0PSY7_9BACT</name>
<evidence type="ECO:0000313" key="2">
    <source>
        <dbReference type="Proteomes" id="UP000033881"/>
    </source>
</evidence>
<sequence>MPIRIVKTLLVTSIFALNFLILTKNIKAQECEGNSPPCHRFDDSCRSNQVCGVDERTGDCFCHAAGDDGPTNTPIPTVTNTPTPTRGPIPPPYVPCNQVRPTEFHSLRPYQASPCNQNVADIALFCGNDLLVYDRLEIIAEHLYETGAATTLTFEGNPISADCTINFGASPDGFYRETCRFSINRQKNIAIDLQEAYLPIMGNTELVVNSQEQPPEIMPDSLDNPAKVNEYISWYLNGINGRAEYDPPDPNTEEGIRKIVDYSGPLKKLLAWDSQITDRLFEQSRAGVERHNQIVGCGSGTDPRFCYPSSRTRVRLTQALGRLFPYIPFSSTEDRKGEVEAQTSPYQIISPGLYLTNVFLSNQRPAELFFAHMQESFELSDLLQQTLVPDELER</sequence>
<dbReference type="EMBL" id="LBWB01000005">
    <property type="protein sequence ID" value="KKR01295.1"/>
    <property type="molecule type" value="Genomic_DNA"/>
</dbReference>
<organism evidence="1 2">
    <name type="scientific">Candidatus Woesebacteria bacterium GW2011_GWB1_39_12</name>
    <dbReference type="NCBI Taxonomy" id="1618574"/>
    <lineage>
        <taxon>Bacteria</taxon>
        <taxon>Candidatus Woeseibacteriota</taxon>
    </lineage>
</organism>
<comment type="caution">
    <text evidence="1">The sequence shown here is derived from an EMBL/GenBank/DDBJ whole genome shotgun (WGS) entry which is preliminary data.</text>
</comment>
<dbReference type="STRING" id="1618574.UT24_C0005G0004"/>
<protein>
    <submittedName>
        <fullName evidence="1">Uncharacterized protein</fullName>
    </submittedName>
</protein>